<dbReference type="RefSeq" id="WP_169326065.1">
    <property type="nucleotide sequence ID" value="NZ_JABCJJ010000053.1"/>
</dbReference>
<keyword evidence="1" id="KW-0472">Membrane</keyword>
<dbReference type="EMBL" id="JABCJJ010000053">
    <property type="protein sequence ID" value="NMR21703.1"/>
    <property type="molecule type" value="Genomic_DNA"/>
</dbReference>
<feature type="transmembrane region" description="Helical" evidence="1">
    <location>
        <begin position="21"/>
        <end position="43"/>
    </location>
</feature>
<sequence>MRGSDLVEPVLGMLSRFWSKAVVFVVLAVMTIFDWWAPAIWFIHDVAAGFTETWLPVFQSVVERSLE</sequence>
<protein>
    <submittedName>
        <fullName evidence="2">Uncharacterized protein</fullName>
    </submittedName>
</protein>
<proteinExistence type="predicted"/>
<keyword evidence="3" id="KW-1185">Reference proteome</keyword>
<keyword evidence="1" id="KW-0812">Transmembrane</keyword>
<name>A0A7Y0M260_CELFI</name>
<dbReference type="Proteomes" id="UP000562124">
    <property type="component" value="Unassembled WGS sequence"/>
</dbReference>
<dbReference type="AlphaFoldDB" id="A0A7Y0M260"/>
<organism evidence="2 3">
    <name type="scientific">Cellulomonas fimi</name>
    <dbReference type="NCBI Taxonomy" id="1708"/>
    <lineage>
        <taxon>Bacteria</taxon>
        <taxon>Bacillati</taxon>
        <taxon>Actinomycetota</taxon>
        <taxon>Actinomycetes</taxon>
        <taxon>Micrococcales</taxon>
        <taxon>Cellulomonadaceae</taxon>
        <taxon>Cellulomonas</taxon>
    </lineage>
</organism>
<keyword evidence="1" id="KW-1133">Transmembrane helix</keyword>
<gene>
    <name evidence="2" type="ORF">HIR71_16030</name>
</gene>
<accession>A0A7Y0M260</accession>
<comment type="caution">
    <text evidence="2">The sequence shown here is derived from an EMBL/GenBank/DDBJ whole genome shotgun (WGS) entry which is preliminary data.</text>
</comment>
<reference evidence="2 3" key="1">
    <citation type="submission" date="2020-04" db="EMBL/GenBank/DDBJ databases">
        <title>Sequencing and Assembly of C. fimi.</title>
        <authorList>
            <person name="Ramsey A.R."/>
        </authorList>
    </citation>
    <scope>NUCLEOTIDE SEQUENCE [LARGE SCALE GENOMIC DNA]</scope>
    <source>
        <strain evidence="2 3">SB</strain>
    </source>
</reference>
<evidence type="ECO:0000256" key="1">
    <source>
        <dbReference type="SAM" id="Phobius"/>
    </source>
</evidence>
<evidence type="ECO:0000313" key="2">
    <source>
        <dbReference type="EMBL" id="NMR21703.1"/>
    </source>
</evidence>
<evidence type="ECO:0000313" key="3">
    <source>
        <dbReference type="Proteomes" id="UP000562124"/>
    </source>
</evidence>